<name>A0A9W6RV65_9ACTN</name>
<dbReference type="PROSITE" id="PS00086">
    <property type="entry name" value="CYTOCHROME_P450"/>
    <property type="match status" value="1"/>
</dbReference>
<keyword evidence="12" id="KW-1185">Reference proteome</keyword>
<dbReference type="InterPro" id="IPR017972">
    <property type="entry name" value="Cyt_P450_CS"/>
</dbReference>
<dbReference type="InterPro" id="IPR001128">
    <property type="entry name" value="Cyt_P450"/>
</dbReference>
<gene>
    <name evidence="11" type="ORF">Airi02_011310</name>
</gene>
<evidence type="ECO:0000256" key="10">
    <source>
        <dbReference type="SAM" id="MobiDB-lite"/>
    </source>
</evidence>
<keyword evidence="5 9" id="KW-0560">Oxidoreductase</keyword>
<evidence type="ECO:0000313" key="11">
    <source>
        <dbReference type="EMBL" id="GLY83201.1"/>
    </source>
</evidence>
<dbReference type="Pfam" id="PF00067">
    <property type="entry name" value="p450"/>
    <property type="match status" value="1"/>
</dbReference>
<dbReference type="PRINTS" id="PR00385">
    <property type="entry name" value="P450"/>
</dbReference>
<keyword evidence="6 8" id="KW-0408">Iron</keyword>
<dbReference type="GO" id="GO:0005506">
    <property type="term" value="F:iron ion binding"/>
    <property type="evidence" value="ECO:0007669"/>
    <property type="project" value="InterPro"/>
</dbReference>
<keyword evidence="7 9" id="KW-0503">Monooxygenase</keyword>
<reference evidence="11" key="1">
    <citation type="submission" date="2023-03" db="EMBL/GenBank/DDBJ databases">
        <title>Actinoallomurus iriomotensis NBRC 103684.</title>
        <authorList>
            <person name="Ichikawa N."/>
            <person name="Sato H."/>
            <person name="Tonouchi N."/>
        </authorList>
    </citation>
    <scope>NUCLEOTIDE SEQUENCE</scope>
    <source>
        <strain evidence="11">NBRC 103684</strain>
    </source>
</reference>
<evidence type="ECO:0000256" key="2">
    <source>
        <dbReference type="ARBA" id="ARBA00010617"/>
    </source>
</evidence>
<evidence type="ECO:0000256" key="8">
    <source>
        <dbReference type="PIRSR" id="PIRSR602401-1"/>
    </source>
</evidence>
<organism evidence="11 12">
    <name type="scientific">Actinoallomurus iriomotensis</name>
    <dbReference type="NCBI Taxonomy" id="478107"/>
    <lineage>
        <taxon>Bacteria</taxon>
        <taxon>Bacillati</taxon>
        <taxon>Actinomycetota</taxon>
        <taxon>Actinomycetes</taxon>
        <taxon>Streptosporangiales</taxon>
        <taxon>Thermomonosporaceae</taxon>
        <taxon>Actinoallomurus</taxon>
    </lineage>
</organism>
<dbReference type="Gene3D" id="1.10.630.10">
    <property type="entry name" value="Cytochrome P450"/>
    <property type="match status" value="1"/>
</dbReference>
<comment type="similarity">
    <text evidence="2 9">Belongs to the cytochrome P450 family.</text>
</comment>
<dbReference type="GO" id="GO:0016705">
    <property type="term" value="F:oxidoreductase activity, acting on paired donors, with incorporation or reduction of molecular oxygen"/>
    <property type="evidence" value="ECO:0007669"/>
    <property type="project" value="InterPro"/>
</dbReference>
<dbReference type="AlphaFoldDB" id="A0A9W6RV65"/>
<dbReference type="GO" id="GO:0020037">
    <property type="term" value="F:heme binding"/>
    <property type="evidence" value="ECO:0007669"/>
    <property type="project" value="InterPro"/>
</dbReference>
<feature type="compositionally biased region" description="Low complexity" evidence="10">
    <location>
        <begin position="433"/>
        <end position="446"/>
    </location>
</feature>
<feature type="region of interest" description="Disordered" evidence="10">
    <location>
        <begin position="415"/>
        <end position="446"/>
    </location>
</feature>
<feature type="binding site" description="axial binding residue" evidence="8">
    <location>
        <position position="377"/>
    </location>
    <ligand>
        <name>heme</name>
        <dbReference type="ChEBI" id="CHEBI:30413"/>
    </ligand>
    <ligandPart>
        <name>Fe</name>
        <dbReference type="ChEBI" id="CHEBI:18248"/>
    </ligandPart>
</feature>
<evidence type="ECO:0000256" key="6">
    <source>
        <dbReference type="ARBA" id="ARBA00023004"/>
    </source>
</evidence>
<evidence type="ECO:0000256" key="4">
    <source>
        <dbReference type="ARBA" id="ARBA00022723"/>
    </source>
</evidence>
<dbReference type="PANTHER" id="PTHR24286">
    <property type="entry name" value="CYTOCHROME P450 26"/>
    <property type="match status" value="1"/>
</dbReference>
<dbReference type="EMBL" id="BSTK01000002">
    <property type="protein sequence ID" value="GLY83201.1"/>
    <property type="molecule type" value="Genomic_DNA"/>
</dbReference>
<keyword evidence="3 8" id="KW-0349">Heme</keyword>
<accession>A0A9W6RV65</accession>
<comment type="cofactor">
    <cofactor evidence="1 8">
        <name>heme</name>
        <dbReference type="ChEBI" id="CHEBI:30413"/>
    </cofactor>
</comment>
<evidence type="ECO:0000256" key="9">
    <source>
        <dbReference type="RuleBase" id="RU000461"/>
    </source>
</evidence>
<dbReference type="GO" id="GO:0016125">
    <property type="term" value="P:sterol metabolic process"/>
    <property type="evidence" value="ECO:0007669"/>
    <property type="project" value="TreeGrafter"/>
</dbReference>
<sequence length="446" mass="49526">MTTATLPPGPPSPRFLQGVFALLAPMRGVRRMRDRYGDAFSVNVPVFGRATVISDPAQVRQLFTAGPDVVENLEPNLGRVLGPGSLFALTGAEHREQRKLLVPPFHGRRLAAYEKIIEEEAVREMASWPQERAFATLPSMMRITLNAILRAVFGAEGAEFDRLRALLPPAVALGSRLAVAPIPRTDLGRWSPWGRFRMARREYDAIVETLIAKAEEDDLDRRDDVLALLLQSRYEDGSRMSHGQIADELLTLLVAGHETTATTLAWAVERLRRHPDLLRELVEENDAGGRALREATILEVQRTRPVIDLVGRQVTADALELGPWVLPKGSTVLVGITLVHDDESIFPNPRAFDPHRFVDAKPDLHQWIPFGGGTRRCVGAAFATMEMNVTLRTLLRDFTLVPTDERDERWHSRGVANAPAKGGLAVVRRRRSPSSPRTTTTTGTRP</sequence>
<dbReference type="RefSeq" id="WP_285567384.1">
    <property type="nucleotide sequence ID" value="NZ_BSTK01000002.1"/>
</dbReference>
<evidence type="ECO:0000256" key="3">
    <source>
        <dbReference type="ARBA" id="ARBA00022617"/>
    </source>
</evidence>
<dbReference type="SUPFAM" id="SSF48264">
    <property type="entry name" value="Cytochrome P450"/>
    <property type="match status" value="1"/>
</dbReference>
<dbReference type="PRINTS" id="PR00463">
    <property type="entry name" value="EP450I"/>
</dbReference>
<comment type="caution">
    <text evidence="11">The sequence shown here is derived from an EMBL/GenBank/DDBJ whole genome shotgun (WGS) entry which is preliminary data.</text>
</comment>
<dbReference type="Proteomes" id="UP001165074">
    <property type="component" value="Unassembled WGS sequence"/>
</dbReference>
<dbReference type="PANTHER" id="PTHR24286:SF24">
    <property type="entry name" value="LANOSTEROL 14-ALPHA DEMETHYLASE"/>
    <property type="match status" value="1"/>
</dbReference>
<dbReference type="GO" id="GO:0004497">
    <property type="term" value="F:monooxygenase activity"/>
    <property type="evidence" value="ECO:0007669"/>
    <property type="project" value="UniProtKB-KW"/>
</dbReference>
<keyword evidence="4 8" id="KW-0479">Metal-binding</keyword>
<protein>
    <submittedName>
        <fullName evidence="11">Cytochrome P450</fullName>
    </submittedName>
</protein>
<evidence type="ECO:0000256" key="7">
    <source>
        <dbReference type="ARBA" id="ARBA00023033"/>
    </source>
</evidence>
<dbReference type="InterPro" id="IPR002401">
    <property type="entry name" value="Cyt_P450_E_grp-I"/>
</dbReference>
<dbReference type="InterPro" id="IPR036396">
    <property type="entry name" value="Cyt_P450_sf"/>
</dbReference>
<evidence type="ECO:0000256" key="5">
    <source>
        <dbReference type="ARBA" id="ARBA00023002"/>
    </source>
</evidence>
<evidence type="ECO:0000313" key="12">
    <source>
        <dbReference type="Proteomes" id="UP001165074"/>
    </source>
</evidence>
<proteinExistence type="inferred from homology"/>
<dbReference type="CDD" id="cd11053">
    <property type="entry name" value="CYP110-like"/>
    <property type="match status" value="1"/>
</dbReference>
<evidence type="ECO:0000256" key="1">
    <source>
        <dbReference type="ARBA" id="ARBA00001971"/>
    </source>
</evidence>